<dbReference type="Pfam" id="PF04082">
    <property type="entry name" value="Fungal_trans"/>
    <property type="match status" value="1"/>
</dbReference>
<gene>
    <name evidence="7" type="ORF">FKW77_004684</name>
</gene>
<dbReference type="GO" id="GO:0008270">
    <property type="term" value="F:zinc ion binding"/>
    <property type="evidence" value="ECO:0007669"/>
    <property type="project" value="InterPro"/>
</dbReference>
<dbReference type="SMART" id="SM00906">
    <property type="entry name" value="Fungal_trans"/>
    <property type="match status" value="1"/>
</dbReference>
<evidence type="ECO:0000259" key="6">
    <source>
        <dbReference type="SMART" id="SM00906"/>
    </source>
</evidence>
<dbReference type="GO" id="GO:0006351">
    <property type="term" value="P:DNA-templated transcription"/>
    <property type="evidence" value="ECO:0007669"/>
    <property type="project" value="InterPro"/>
</dbReference>
<dbReference type="InterPro" id="IPR007219">
    <property type="entry name" value="XnlR_reg_dom"/>
</dbReference>
<keyword evidence="5" id="KW-0539">Nucleus</keyword>
<feature type="domain" description="Xylanolytic transcriptional activator regulatory" evidence="6">
    <location>
        <begin position="150"/>
        <end position="228"/>
    </location>
</feature>
<reference evidence="7 8" key="1">
    <citation type="submission" date="2019-07" db="EMBL/GenBank/DDBJ databases">
        <title>Finished genome of Venturia effusa.</title>
        <authorList>
            <person name="Young C.A."/>
            <person name="Cox M.P."/>
            <person name="Ganley A.R.D."/>
            <person name="David W.J."/>
        </authorList>
    </citation>
    <scope>NUCLEOTIDE SEQUENCE [LARGE SCALE GENOMIC DNA]</scope>
    <source>
        <strain evidence="8">albino</strain>
    </source>
</reference>
<evidence type="ECO:0000313" key="8">
    <source>
        <dbReference type="Proteomes" id="UP000316270"/>
    </source>
</evidence>
<dbReference type="CDD" id="cd12148">
    <property type="entry name" value="fungal_TF_MHR"/>
    <property type="match status" value="1"/>
</dbReference>
<dbReference type="EMBL" id="CP042193">
    <property type="protein sequence ID" value="QDS73264.1"/>
    <property type="molecule type" value="Genomic_DNA"/>
</dbReference>
<dbReference type="OrthoDB" id="2399539at2759"/>
<evidence type="ECO:0000313" key="7">
    <source>
        <dbReference type="EMBL" id="QDS73264.1"/>
    </source>
</evidence>
<evidence type="ECO:0000256" key="2">
    <source>
        <dbReference type="ARBA" id="ARBA00022723"/>
    </source>
</evidence>
<organism evidence="7 8">
    <name type="scientific">Venturia effusa</name>
    <dbReference type="NCBI Taxonomy" id="50376"/>
    <lineage>
        <taxon>Eukaryota</taxon>
        <taxon>Fungi</taxon>
        <taxon>Dikarya</taxon>
        <taxon>Ascomycota</taxon>
        <taxon>Pezizomycotina</taxon>
        <taxon>Dothideomycetes</taxon>
        <taxon>Pleosporomycetidae</taxon>
        <taxon>Venturiales</taxon>
        <taxon>Venturiaceae</taxon>
        <taxon>Venturia</taxon>
    </lineage>
</organism>
<dbReference type="STRING" id="50376.A0A517LCB2"/>
<evidence type="ECO:0000256" key="4">
    <source>
        <dbReference type="ARBA" id="ARBA00023163"/>
    </source>
</evidence>
<evidence type="ECO:0000256" key="5">
    <source>
        <dbReference type="ARBA" id="ARBA00023242"/>
    </source>
</evidence>
<dbReference type="InterPro" id="IPR050815">
    <property type="entry name" value="TF_fung"/>
</dbReference>
<keyword evidence="3" id="KW-0805">Transcription regulation</keyword>
<accession>A0A517LCB2</accession>
<evidence type="ECO:0000256" key="3">
    <source>
        <dbReference type="ARBA" id="ARBA00023015"/>
    </source>
</evidence>
<sequence>MLETAALRESQCKLAAKEAAYLAGDAAVYAAVHQRWTTAELPAISEITDSYRVFTTSYFQLGFIPKSTFAERIANHEIDEFLILCVLALSARFTPSLVAKHGGGKEATNFFMQQALNLVPERMYTPNVENTQAFFLLSIAEWGNGERERSSIHMGVAVRMAAMLKLHREETYQLEAGATEEEVIEAEMGRRTFWMIQSQDNLHSGYESPAAFALDDITALLPCEESDFRFGINPHERAALQGTVPALKDSSLTSSSKRPLFATLIQVHSLWGQVARKVGRSSQSKVAPDTPCLFLSLEYRQIVQALNDFESQLPPQQKWSARNLGVWKDFGYELAYLSVVMMLRLSNIIVRRTYLQDVKECLTGHNVDDTTRNLWAGIADELFHAVEELYEQIEASFAMQSRKQAQAYPAILALPVYVCGSLSLNLWKCPALCPARAPRASQMIHRCLQAITELQLAWPMAASWQKGLQQAARPLNDDSLPTPGITQLDSRQAHTAQVPISPPIFRPEGIALGTSGLPRSEVQQGHYHMDPSFEFDTLTHEMFDAEVMAFLQGEAHFGFWDI</sequence>
<dbReference type="GO" id="GO:0005634">
    <property type="term" value="C:nucleus"/>
    <property type="evidence" value="ECO:0007669"/>
    <property type="project" value="UniProtKB-SubCell"/>
</dbReference>
<protein>
    <recommendedName>
        <fullName evidence="6">Xylanolytic transcriptional activator regulatory domain-containing protein</fullName>
    </recommendedName>
</protein>
<dbReference type="GO" id="GO:0003677">
    <property type="term" value="F:DNA binding"/>
    <property type="evidence" value="ECO:0007669"/>
    <property type="project" value="InterPro"/>
</dbReference>
<proteinExistence type="predicted"/>
<comment type="subcellular location">
    <subcellularLocation>
        <location evidence="1">Nucleus</location>
    </subcellularLocation>
</comment>
<dbReference type="GO" id="GO:0000981">
    <property type="term" value="F:DNA-binding transcription factor activity, RNA polymerase II-specific"/>
    <property type="evidence" value="ECO:0007669"/>
    <property type="project" value="InterPro"/>
</dbReference>
<dbReference type="AlphaFoldDB" id="A0A517LCB2"/>
<keyword evidence="2" id="KW-0479">Metal-binding</keyword>
<dbReference type="PANTHER" id="PTHR47338">
    <property type="entry name" value="ZN(II)2CYS6 TRANSCRIPTION FACTOR (EUROFUNG)-RELATED"/>
    <property type="match status" value="1"/>
</dbReference>
<dbReference type="Proteomes" id="UP000316270">
    <property type="component" value="Chromosome 9"/>
</dbReference>
<evidence type="ECO:0000256" key="1">
    <source>
        <dbReference type="ARBA" id="ARBA00004123"/>
    </source>
</evidence>
<dbReference type="PANTHER" id="PTHR47338:SF5">
    <property type="entry name" value="ZN(II)2CYS6 TRANSCRIPTION FACTOR (EUROFUNG)"/>
    <property type="match status" value="1"/>
</dbReference>
<keyword evidence="4" id="KW-0804">Transcription</keyword>
<name>A0A517LCB2_9PEZI</name>
<keyword evidence="8" id="KW-1185">Reference proteome</keyword>